<dbReference type="GO" id="GO:0016787">
    <property type="term" value="F:hydrolase activity"/>
    <property type="evidence" value="ECO:0007669"/>
    <property type="project" value="UniProtKB-KW"/>
</dbReference>
<evidence type="ECO:0000256" key="2">
    <source>
        <dbReference type="ARBA" id="ARBA00022801"/>
    </source>
</evidence>
<evidence type="ECO:0000256" key="3">
    <source>
        <dbReference type="SAM" id="SignalP"/>
    </source>
</evidence>
<dbReference type="InterPro" id="IPR029058">
    <property type="entry name" value="AB_hydrolase_fold"/>
</dbReference>
<evidence type="ECO:0000313" key="6">
    <source>
        <dbReference type="Proteomes" id="UP001186944"/>
    </source>
</evidence>
<dbReference type="Gene3D" id="3.40.50.1820">
    <property type="entry name" value="alpha/beta hydrolase"/>
    <property type="match status" value="2"/>
</dbReference>
<feature type="domain" description="Carboxylesterase type B" evidence="4">
    <location>
        <begin position="536"/>
        <end position="1063"/>
    </location>
</feature>
<dbReference type="AlphaFoldDB" id="A0AA88YAI3"/>
<dbReference type="InterPro" id="IPR051093">
    <property type="entry name" value="Neuroligin/BSAL"/>
</dbReference>
<sequence length="1082" mass="119471">MLFFSILLSVLCTITCEDVEIITSFGRLKGRKDIVSKGGSVVYQFLKIPFAMPPIGDLRFQKPRPHTPLTGLYDATQLGPSCMQPISEENKYYMPNLDISEDCLHLNVYVPKDNSTLLKPVMVFIHGGGWIAGQGTLYDGSILASTGDVIVVTINYRLGFFGFMSTLNDQYPGNYGLFDALEAIKWTKKHIQSFGGDPNEITLFGESAGAFNVLYLATSPLSRGLFQRVIIESGGDLRADAVDPEIKNTTFKVMKAMSCISNSDSSALTSENIQCLLNKDANDILKASLILSTYKVDHATTFKDAFRPCIDGELIPDVPQILLKNKSSSSSLVFNSLDVLHGVNNGDGGLILLYVSAIQNISNFNINNGIPHDVFCNILIPDIVHSYYASSKTVSKAMCGAYSSHDGTGKDSQSVINWFGDFFFDYPTKQVLDTHSKSSTKSTYQYLYSMDSPSRFGGPVPIWFRGANHGDELACVFGMMNSTQSEKKLCHTVMKYWTNFARTGNPNSADLPTWPSYNRVVHVPSCVLGDVIEIVSSFGRLTGRKESTDGGKNTVYQFLKVPYAKPPIGDLRFQKPQPHDPLIGQYDATELGPSCMQTISEENKLFLSSSNVSEDCLHLNIYVPHDISTVSRAVMIWIHGGGWVIGQGTMYDGSILASTGDVIVVTINYRLGFFGFMSTLDDQYPGNYGLYDALEAIRWTKKHISSFGGDPNKITLFGESAGAFNILYLATSPLSKGLFQRVIMESGGDLQSRTLYPDIKNTSFDVMNEVGCINDTYEFPLAGDTVRCLLNVDALEIVKATQKLSLARGPLSPAYQGTFRACIDGELVTDVPEKLLANSSSTSFKVFTSLDVLQGVNNGEGASILGIVASQQNTLNFNLSSGIPLDFFCNLLIPSLTGNAYNSDSQVNRAMCGAYTDVKGSIEQGRAVLNWFGDFIFMYPMQQILDHHSKLSTKSTYQYLFSKTPSYRWSTSLPSWFHGVNHAEELPCVFGLMNFVDNYTQSEERLCNSVVKYWTNFAKFGNPNGGGDELPWWPSYKAMNAYIDLDVPITLHRDLYRNRLVLWDKTIPFLLSHQGGAVQPIG</sequence>
<organism evidence="5 6">
    <name type="scientific">Pinctada imbricata</name>
    <name type="common">Atlantic pearl-oyster</name>
    <name type="synonym">Pinctada martensii</name>
    <dbReference type="NCBI Taxonomy" id="66713"/>
    <lineage>
        <taxon>Eukaryota</taxon>
        <taxon>Metazoa</taxon>
        <taxon>Spiralia</taxon>
        <taxon>Lophotrochozoa</taxon>
        <taxon>Mollusca</taxon>
        <taxon>Bivalvia</taxon>
        <taxon>Autobranchia</taxon>
        <taxon>Pteriomorphia</taxon>
        <taxon>Pterioida</taxon>
        <taxon>Pterioidea</taxon>
        <taxon>Pteriidae</taxon>
        <taxon>Pinctada</taxon>
    </lineage>
</organism>
<protein>
    <recommendedName>
        <fullName evidence="4">Carboxylesterase type B domain-containing protein</fullName>
    </recommendedName>
</protein>
<feature type="signal peptide" evidence="3">
    <location>
        <begin position="1"/>
        <end position="16"/>
    </location>
</feature>
<dbReference type="FunFam" id="3.40.50.1820:FF:000127">
    <property type="entry name" value="Thyroglobulin"/>
    <property type="match status" value="2"/>
</dbReference>
<dbReference type="EMBL" id="VSWD01000005">
    <property type="protein sequence ID" value="KAK3101083.1"/>
    <property type="molecule type" value="Genomic_DNA"/>
</dbReference>
<keyword evidence="2" id="KW-0378">Hydrolase</keyword>
<dbReference type="InterPro" id="IPR019826">
    <property type="entry name" value="Carboxylesterase_B_AS"/>
</dbReference>
<name>A0AA88YAI3_PINIB</name>
<gene>
    <name evidence="5" type="ORF">FSP39_000817</name>
</gene>
<evidence type="ECO:0000313" key="5">
    <source>
        <dbReference type="EMBL" id="KAK3101083.1"/>
    </source>
</evidence>
<evidence type="ECO:0000259" key="4">
    <source>
        <dbReference type="Pfam" id="PF00135"/>
    </source>
</evidence>
<comment type="similarity">
    <text evidence="1">Belongs to the type-B carboxylesterase/lipase family.</text>
</comment>
<feature type="chain" id="PRO_5041731986" description="Carboxylesterase type B domain-containing protein" evidence="3">
    <location>
        <begin position="17"/>
        <end position="1082"/>
    </location>
</feature>
<dbReference type="PANTHER" id="PTHR43903">
    <property type="entry name" value="NEUROLIGIN"/>
    <property type="match status" value="1"/>
</dbReference>
<proteinExistence type="inferred from homology"/>
<dbReference type="InterPro" id="IPR002018">
    <property type="entry name" value="CarbesteraseB"/>
</dbReference>
<comment type="caution">
    <text evidence="5">The sequence shown here is derived from an EMBL/GenBank/DDBJ whole genome shotgun (WGS) entry which is preliminary data.</text>
</comment>
<accession>A0AA88YAI3</accession>
<dbReference type="Pfam" id="PF00135">
    <property type="entry name" value="COesterase"/>
    <property type="match status" value="2"/>
</dbReference>
<evidence type="ECO:0000256" key="1">
    <source>
        <dbReference type="ARBA" id="ARBA00005964"/>
    </source>
</evidence>
<keyword evidence="3" id="KW-0732">Signal</keyword>
<dbReference type="SUPFAM" id="SSF53474">
    <property type="entry name" value="alpha/beta-Hydrolases"/>
    <property type="match status" value="2"/>
</dbReference>
<reference evidence="5" key="1">
    <citation type="submission" date="2019-08" db="EMBL/GenBank/DDBJ databases">
        <title>The improved chromosome-level genome for the pearl oyster Pinctada fucata martensii using PacBio sequencing and Hi-C.</title>
        <authorList>
            <person name="Zheng Z."/>
        </authorList>
    </citation>
    <scope>NUCLEOTIDE SEQUENCE</scope>
    <source>
        <strain evidence="5">ZZ-2019</strain>
        <tissue evidence="5">Adductor muscle</tissue>
    </source>
</reference>
<keyword evidence="6" id="KW-1185">Reference proteome</keyword>
<dbReference type="PROSITE" id="PS00122">
    <property type="entry name" value="CARBOXYLESTERASE_B_1"/>
    <property type="match status" value="2"/>
</dbReference>
<dbReference type="Proteomes" id="UP001186944">
    <property type="component" value="Unassembled WGS sequence"/>
</dbReference>
<feature type="domain" description="Carboxylesterase type B" evidence="4">
    <location>
        <begin position="20"/>
        <end position="518"/>
    </location>
</feature>